<evidence type="ECO:0000259" key="1">
    <source>
        <dbReference type="Pfam" id="PF06230"/>
    </source>
</evidence>
<evidence type="ECO:0000313" key="3">
    <source>
        <dbReference type="EMBL" id="KTD16884.1"/>
    </source>
</evidence>
<comment type="caution">
    <text evidence="3">The sequence shown here is derived from an EMBL/GenBank/DDBJ whole genome shotgun (WGS) entry which is preliminary data.</text>
</comment>
<dbReference type="PANTHER" id="PTHR39962:SF1">
    <property type="entry name" value="LPXI FAMILY PROTEIN"/>
    <property type="match status" value="1"/>
</dbReference>
<evidence type="ECO:0008006" key="5">
    <source>
        <dbReference type="Google" id="ProtNLM"/>
    </source>
</evidence>
<dbReference type="InterPro" id="IPR010415">
    <property type="entry name" value="LpxI_C"/>
</dbReference>
<dbReference type="Pfam" id="PF06230">
    <property type="entry name" value="LpxI_C"/>
    <property type="match status" value="1"/>
</dbReference>
<evidence type="ECO:0000313" key="4">
    <source>
        <dbReference type="Proteomes" id="UP000055035"/>
    </source>
</evidence>
<dbReference type="Gene3D" id="3.40.140.80">
    <property type="match status" value="1"/>
</dbReference>
<dbReference type="Gene3D" id="3.40.50.20">
    <property type="match status" value="1"/>
</dbReference>
<dbReference type="InterPro" id="IPR043167">
    <property type="entry name" value="LpxI_C_sf"/>
</dbReference>
<dbReference type="PATRIC" id="fig|456.5.peg.1268"/>
<dbReference type="Proteomes" id="UP000055035">
    <property type="component" value="Unassembled WGS sequence"/>
</dbReference>
<evidence type="ECO:0000259" key="2">
    <source>
        <dbReference type="Pfam" id="PF17930"/>
    </source>
</evidence>
<feature type="domain" description="LpxI C-terminal" evidence="1">
    <location>
        <begin position="138"/>
        <end position="267"/>
    </location>
</feature>
<dbReference type="OrthoDB" id="9789836at2"/>
<accession>A0A0W0V9Y6</accession>
<dbReference type="STRING" id="456.Ljor_1190"/>
<dbReference type="InterPro" id="IPR053174">
    <property type="entry name" value="LpxI"/>
</dbReference>
<dbReference type="RefSeq" id="WP_058470698.1">
    <property type="nucleotide sequence ID" value="NZ_CAAAIC010000012.1"/>
</dbReference>
<feature type="domain" description="LpxI N-terminal" evidence="2">
    <location>
        <begin position="5"/>
        <end position="132"/>
    </location>
</feature>
<organism evidence="3 4">
    <name type="scientific">Legionella jordanis</name>
    <dbReference type="NCBI Taxonomy" id="456"/>
    <lineage>
        <taxon>Bacteria</taxon>
        <taxon>Pseudomonadati</taxon>
        <taxon>Pseudomonadota</taxon>
        <taxon>Gammaproteobacteria</taxon>
        <taxon>Legionellales</taxon>
        <taxon>Legionellaceae</taxon>
        <taxon>Legionella</taxon>
    </lineage>
</organism>
<dbReference type="PANTHER" id="PTHR39962">
    <property type="entry name" value="BLL4848 PROTEIN"/>
    <property type="match status" value="1"/>
</dbReference>
<gene>
    <name evidence="3" type="ORF">Ljor_1190</name>
</gene>
<dbReference type="EMBL" id="LNYJ01000011">
    <property type="protein sequence ID" value="KTD16884.1"/>
    <property type="molecule type" value="Genomic_DNA"/>
</dbReference>
<keyword evidence="4" id="KW-1185">Reference proteome</keyword>
<sequence>MKPNKIALIAGEGDLPAEIFHQCKKDEIEIKILNVSGGENFKLADEDFLPVDKNNLPNIIALLKKEGFNDLVFAGRVEHSLLFEDYSHLRMPNSTSLQEVISQGDNSYFSGIVQFVESLGFCVIGVHEILKESVVQKELLTEVHPSENCQKDIQLGFRIAKNIGDMDIGQAVILENGYVLGVEAIEGTDNLIKRCQQFKSPHRSGVLVKIKKKNQEIRIDLPVIGETTIKHVFKANLAGVALEAGASILINKEQVIKTANQLGLFIIGV</sequence>
<dbReference type="AlphaFoldDB" id="A0A0W0V9Y6"/>
<dbReference type="Pfam" id="PF17930">
    <property type="entry name" value="LpxI_N"/>
    <property type="match status" value="1"/>
</dbReference>
<protein>
    <recommendedName>
        <fullName evidence="5">UDP-2,3-diacylglucosamine pyrophosphatase LpxI</fullName>
    </recommendedName>
</protein>
<dbReference type="InterPro" id="IPR041255">
    <property type="entry name" value="LpxI_N"/>
</dbReference>
<name>A0A0W0V9Y6_9GAMM</name>
<proteinExistence type="predicted"/>
<reference evidence="3 4" key="1">
    <citation type="submission" date="2015-11" db="EMBL/GenBank/DDBJ databases">
        <title>Genomic analysis of 38 Legionella species identifies large and diverse effector repertoires.</title>
        <authorList>
            <person name="Burstein D."/>
            <person name="Amaro F."/>
            <person name="Zusman T."/>
            <person name="Lifshitz Z."/>
            <person name="Cohen O."/>
            <person name="Gilbert J.A."/>
            <person name="Pupko T."/>
            <person name="Shuman H.A."/>
            <person name="Segal G."/>
        </authorList>
    </citation>
    <scope>NUCLEOTIDE SEQUENCE [LARGE SCALE GENOMIC DNA]</scope>
    <source>
        <strain evidence="3 4">BL-540</strain>
    </source>
</reference>